<keyword evidence="1" id="KW-0812">Transmembrane</keyword>
<keyword evidence="1" id="KW-1133">Transmembrane helix</keyword>
<reference evidence="2" key="1">
    <citation type="submission" date="2020-08" db="EMBL/GenBank/DDBJ databases">
        <authorList>
            <person name="Hu Y."/>
            <person name="Nguyen S.V."/>
            <person name="Li F."/>
            <person name="Fanning S."/>
        </authorList>
    </citation>
    <scope>NUCLEOTIDE SEQUENCE</scope>
    <source>
        <strain evidence="2">SYSU D8009</strain>
    </source>
</reference>
<sequence length="49" mass="5291">MRNLADKPEAQAAPRSNRRILVFGVLFCIVAAIVAAWLLGLLDKVGLLS</sequence>
<organism evidence="2 3">
    <name type="scientific">Siccirubricoccus deserti</name>
    <dbReference type="NCBI Taxonomy" id="2013562"/>
    <lineage>
        <taxon>Bacteria</taxon>
        <taxon>Pseudomonadati</taxon>
        <taxon>Pseudomonadota</taxon>
        <taxon>Alphaproteobacteria</taxon>
        <taxon>Acetobacterales</taxon>
        <taxon>Roseomonadaceae</taxon>
        <taxon>Siccirubricoccus</taxon>
    </lineage>
</organism>
<protein>
    <submittedName>
        <fullName evidence="2">Uncharacterized protein</fullName>
    </submittedName>
</protein>
<evidence type="ECO:0000313" key="2">
    <source>
        <dbReference type="EMBL" id="MBC4013713.1"/>
    </source>
</evidence>
<evidence type="ECO:0000313" key="3">
    <source>
        <dbReference type="Proteomes" id="UP000600101"/>
    </source>
</evidence>
<accession>A0A9X0QVK6</accession>
<dbReference type="RefSeq" id="WP_186768493.1">
    <property type="nucleotide sequence ID" value="NZ_JACOMF010000001.1"/>
</dbReference>
<name>A0A9X0QVK6_9PROT</name>
<comment type="caution">
    <text evidence="2">The sequence shown here is derived from an EMBL/GenBank/DDBJ whole genome shotgun (WGS) entry which is preliminary data.</text>
</comment>
<evidence type="ECO:0000256" key="1">
    <source>
        <dbReference type="SAM" id="Phobius"/>
    </source>
</evidence>
<dbReference type="AlphaFoldDB" id="A0A9X0QVK6"/>
<feature type="transmembrane region" description="Helical" evidence="1">
    <location>
        <begin position="20"/>
        <end position="42"/>
    </location>
</feature>
<proteinExistence type="predicted"/>
<keyword evidence="3" id="KW-1185">Reference proteome</keyword>
<gene>
    <name evidence="2" type="ORF">H7965_00130</name>
</gene>
<dbReference type="EMBL" id="JACOMF010000001">
    <property type="protein sequence ID" value="MBC4013713.1"/>
    <property type="molecule type" value="Genomic_DNA"/>
</dbReference>
<keyword evidence="1" id="KW-0472">Membrane</keyword>
<dbReference type="Proteomes" id="UP000600101">
    <property type="component" value="Unassembled WGS sequence"/>
</dbReference>